<dbReference type="InterPro" id="IPR050313">
    <property type="entry name" value="Carb_Metab_HTH_regulators"/>
</dbReference>
<reference evidence="1 2" key="1">
    <citation type="submission" date="2018-12" db="EMBL/GenBank/DDBJ databases">
        <title>Complete genome sequence of Flaviflexus salsibiostraticola KCTC 33148.</title>
        <authorList>
            <person name="Bae J.-W."/>
        </authorList>
    </citation>
    <scope>NUCLEOTIDE SEQUENCE [LARGE SCALE GENOMIC DNA]</scope>
    <source>
        <strain evidence="1 2">KCTC 33148</strain>
    </source>
</reference>
<dbReference type="InterPro" id="IPR011991">
    <property type="entry name" value="ArsR-like_HTH"/>
</dbReference>
<dbReference type="PANTHER" id="PTHR30363:SF28">
    <property type="entry name" value="TRANSCRIPTIONAL REGULATORY PROTEIN-RELATED"/>
    <property type="match status" value="1"/>
</dbReference>
<accession>A0A3Q8WSC1</accession>
<dbReference type="InterPro" id="IPR036390">
    <property type="entry name" value="WH_DNA-bd_sf"/>
</dbReference>
<proteinExistence type="predicted"/>
<dbReference type="Proteomes" id="UP000270021">
    <property type="component" value="Chromosome"/>
</dbReference>
<dbReference type="EMBL" id="CP034438">
    <property type="protein sequence ID" value="AZN29166.1"/>
    <property type="molecule type" value="Genomic_DNA"/>
</dbReference>
<dbReference type="KEGG" id="fsl:EJO69_01770"/>
<dbReference type="RefSeq" id="WP_126038425.1">
    <property type="nucleotide sequence ID" value="NZ_CP034438.1"/>
</dbReference>
<dbReference type="Gene3D" id="1.10.10.10">
    <property type="entry name" value="Winged helix-like DNA-binding domain superfamily/Winged helix DNA-binding domain"/>
    <property type="match status" value="1"/>
</dbReference>
<name>A0A3Q8WSC1_9ACTO</name>
<dbReference type="AlphaFoldDB" id="A0A3Q8WSC1"/>
<sequence length="238" mass="26042">MADVKEPESGTRETILQLIIERGPITAANLAQLLYLTPAAVRRHIGVLEEDELIEVHETLPTSRARRGRPARHYVATLEGQSILKNQYSAIAIDALDFIRDELGTDMVEAFATARVGELEERLRPEVDAAGDEPTQRAQALVKKLSDEGYAASLRTVGPRGYALQLCQGHCPVQQVAKRFPELCEAETEAFSRLLGVHVQRLATLASGDHVCTTHIPLLIQSRPAGTPSRAHATEGNQ</sequence>
<dbReference type="Pfam" id="PF13412">
    <property type="entry name" value="HTH_24"/>
    <property type="match status" value="1"/>
</dbReference>
<dbReference type="OrthoDB" id="3375207at2"/>
<dbReference type="PANTHER" id="PTHR30363">
    <property type="entry name" value="HTH-TYPE TRANSCRIPTIONAL REGULATOR SRLR-RELATED"/>
    <property type="match status" value="1"/>
</dbReference>
<evidence type="ECO:0000313" key="1">
    <source>
        <dbReference type="EMBL" id="AZN29166.1"/>
    </source>
</evidence>
<evidence type="ECO:0000313" key="2">
    <source>
        <dbReference type="Proteomes" id="UP000270021"/>
    </source>
</evidence>
<dbReference type="InterPro" id="IPR036388">
    <property type="entry name" value="WH-like_DNA-bd_sf"/>
</dbReference>
<gene>
    <name evidence="1" type="ORF">EJO69_01770</name>
</gene>
<dbReference type="CDD" id="cd00090">
    <property type="entry name" value="HTH_ARSR"/>
    <property type="match status" value="1"/>
</dbReference>
<protein>
    <submittedName>
        <fullName evidence="1">Winged helix-turn-helix transcriptional regulator</fullName>
    </submittedName>
</protein>
<dbReference type="SUPFAM" id="SSF46785">
    <property type="entry name" value="Winged helix' DNA-binding domain"/>
    <property type="match status" value="1"/>
</dbReference>
<organism evidence="1 2">
    <name type="scientific">Flaviflexus salsibiostraticola</name>
    <dbReference type="NCBI Taxonomy" id="1282737"/>
    <lineage>
        <taxon>Bacteria</taxon>
        <taxon>Bacillati</taxon>
        <taxon>Actinomycetota</taxon>
        <taxon>Actinomycetes</taxon>
        <taxon>Actinomycetales</taxon>
        <taxon>Actinomycetaceae</taxon>
        <taxon>Flaviflexus</taxon>
    </lineage>
</organism>
<keyword evidence="2" id="KW-1185">Reference proteome</keyword>